<proteinExistence type="inferred from homology"/>
<dbReference type="InterPro" id="IPR029045">
    <property type="entry name" value="ClpP/crotonase-like_dom_sf"/>
</dbReference>
<evidence type="ECO:0000256" key="2">
    <source>
        <dbReference type="ARBA" id="ARBA00012076"/>
    </source>
</evidence>
<dbReference type="EC" id="4.2.1.17" evidence="2"/>
<dbReference type="AlphaFoldDB" id="A0A2W2H083"/>
<dbReference type="FunFam" id="1.10.12.10:FF:000001">
    <property type="entry name" value="Probable enoyl-CoA hydratase, mitochondrial"/>
    <property type="match status" value="1"/>
</dbReference>
<evidence type="ECO:0000256" key="3">
    <source>
        <dbReference type="ARBA" id="ARBA00023239"/>
    </source>
</evidence>
<dbReference type="GO" id="GO:0004300">
    <property type="term" value="F:enoyl-CoA hydratase activity"/>
    <property type="evidence" value="ECO:0007669"/>
    <property type="project" value="UniProtKB-EC"/>
</dbReference>
<dbReference type="CDD" id="cd06558">
    <property type="entry name" value="crotonase-like"/>
    <property type="match status" value="1"/>
</dbReference>
<protein>
    <recommendedName>
        <fullName evidence="2">enoyl-CoA hydratase</fullName>
        <ecNumber evidence="2">4.2.1.17</ecNumber>
    </recommendedName>
</protein>
<keyword evidence="8" id="KW-1185">Reference proteome</keyword>
<dbReference type="Pfam" id="PF00378">
    <property type="entry name" value="ECH_1"/>
    <property type="match status" value="1"/>
</dbReference>
<dbReference type="Proteomes" id="UP000248544">
    <property type="component" value="Unassembled WGS sequence"/>
</dbReference>
<evidence type="ECO:0000256" key="4">
    <source>
        <dbReference type="ARBA" id="ARBA00023709"/>
    </source>
</evidence>
<dbReference type="GO" id="GO:0006635">
    <property type="term" value="P:fatty acid beta-oxidation"/>
    <property type="evidence" value="ECO:0007669"/>
    <property type="project" value="TreeGrafter"/>
</dbReference>
<dbReference type="SUPFAM" id="SSF52096">
    <property type="entry name" value="ClpP/crotonase"/>
    <property type="match status" value="1"/>
</dbReference>
<dbReference type="EMBL" id="POUA01000025">
    <property type="protein sequence ID" value="PZG53333.1"/>
    <property type="molecule type" value="Genomic_DNA"/>
</dbReference>
<dbReference type="PANTHER" id="PTHR11941">
    <property type="entry name" value="ENOYL-COA HYDRATASE-RELATED"/>
    <property type="match status" value="1"/>
</dbReference>
<dbReference type="RefSeq" id="WP_111165965.1">
    <property type="nucleotide sequence ID" value="NZ_POUA01000025.1"/>
</dbReference>
<dbReference type="InterPro" id="IPR001753">
    <property type="entry name" value="Enoyl-CoA_hydra/iso"/>
</dbReference>
<evidence type="ECO:0000256" key="5">
    <source>
        <dbReference type="ARBA" id="ARBA00023717"/>
    </source>
</evidence>
<comment type="caution">
    <text evidence="7">The sequence shown here is derived from an EMBL/GenBank/DDBJ whole genome shotgun (WGS) entry which is preliminary data.</text>
</comment>
<reference evidence="7 8" key="1">
    <citation type="submission" date="2018-01" db="EMBL/GenBank/DDBJ databases">
        <title>Draft genome sequence of Sphaerisporangium sp. 7K107.</title>
        <authorList>
            <person name="Sahin N."/>
            <person name="Saygin H."/>
            <person name="Ay H."/>
        </authorList>
    </citation>
    <scope>NUCLEOTIDE SEQUENCE [LARGE SCALE GENOMIC DNA]</scope>
    <source>
        <strain evidence="7 8">7K107</strain>
    </source>
</reference>
<dbReference type="InterPro" id="IPR014748">
    <property type="entry name" value="Enoyl-CoA_hydra_C"/>
</dbReference>
<gene>
    <name evidence="7" type="ORF">C1I98_05415</name>
</gene>
<comment type="similarity">
    <text evidence="1 6">Belongs to the enoyl-CoA hydratase/isomerase family.</text>
</comment>
<sequence>MTELVRLVPGVCAEIILDNPPMNVVTTQLTARLYEVLKTVAADDDTRAVIVYGAGGRAFCAGSDIAEFESLHGRAAEGKVLLEKLVYRRLAGLAVPTVAAIEGHALGGGMELALCCDFRVATRRSRLGMPELKLGVTPGSGGTQRLPRIVGPARAKEMILLGEPMDAETALSAGLLTRVVEPGEALNAARALAATLAERGPVAMRIAKRLIDAATETPLDEGLALETDGSEAVFATDDVLEGARAFLEKRAPRFTGR</sequence>
<evidence type="ECO:0000313" key="8">
    <source>
        <dbReference type="Proteomes" id="UP000248544"/>
    </source>
</evidence>
<organism evidence="7 8">
    <name type="scientific">Spongiactinospora gelatinilytica</name>
    <dbReference type="NCBI Taxonomy" id="2666298"/>
    <lineage>
        <taxon>Bacteria</taxon>
        <taxon>Bacillati</taxon>
        <taxon>Actinomycetota</taxon>
        <taxon>Actinomycetes</taxon>
        <taxon>Streptosporangiales</taxon>
        <taxon>Streptosporangiaceae</taxon>
        <taxon>Spongiactinospora</taxon>
    </lineage>
</organism>
<dbReference type="FunFam" id="3.90.226.10:FF:000009">
    <property type="entry name" value="Carnitinyl-CoA dehydratase"/>
    <property type="match status" value="1"/>
</dbReference>
<accession>A0A2W2H083</accession>
<comment type="catalytic activity">
    <reaction evidence="5">
        <text>a 4-saturated-(3S)-3-hydroxyacyl-CoA = a (3E)-enoyl-CoA + H2O</text>
        <dbReference type="Rhea" id="RHEA:20724"/>
        <dbReference type="ChEBI" id="CHEBI:15377"/>
        <dbReference type="ChEBI" id="CHEBI:58521"/>
        <dbReference type="ChEBI" id="CHEBI:137480"/>
        <dbReference type="EC" id="4.2.1.17"/>
    </reaction>
</comment>
<keyword evidence="3" id="KW-0456">Lyase</keyword>
<evidence type="ECO:0000256" key="6">
    <source>
        <dbReference type="RuleBase" id="RU003707"/>
    </source>
</evidence>
<evidence type="ECO:0000256" key="1">
    <source>
        <dbReference type="ARBA" id="ARBA00005254"/>
    </source>
</evidence>
<dbReference type="InterPro" id="IPR018376">
    <property type="entry name" value="Enoyl-CoA_hyd/isom_CS"/>
</dbReference>
<dbReference type="PROSITE" id="PS00166">
    <property type="entry name" value="ENOYL_COA_HYDRATASE"/>
    <property type="match status" value="1"/>
</dbReference>
<evidence type="ECO:0000313" key="7">
    <source>
        <dbReference type="EMBL" id="PZG53333.1"/>
    </source>
</evidence>
<dbReference type="PANTHER" id="PTHR11941:SF54">
    <property type="entry name" value="ENOYL-COA HYDRATASE, MITOCHONDRIAL"/>
    <property type="match status" value="1"/>
</dbReference>
<comment type="catalytic activity">
    <reaction evidence="4">
        <text>a (3S)-3-hydroxyacyl-CoA = a (2E)-enoyl-CoA + H2O</text>
        <dbReference type="Rhea" id="RHEA:16105"/>
        <dbReference type="ChEBI" id="CHEBI:15377"/>
        <dbReference type="ChEBI" id="CHEBI:57318"/>
        <dbReference type="ChEBI" id="CHEBI:58856"/>
        <dbReference type="EC" id="4.2.1.17"/>
    </reaction>
</comment>
<dbReference type="Gene3D" id="3.90.226.10">
    <property type="entry name" value="2-enoyl-CoA Hydratase, Chain A, domain 1"/>
    <property type="match status" value="1"/>
</dbReference>
<name>A0A2W2H083_9ACTN</name>
<dbReference type="Gene3D" id="1.10.12.10">
    <property type="entry name" value="Lyase 2-enoyl-coa Hydratase, Chain A, domain 2"/>
    <property type="match status" value="1"/>
</dbReference>